<dbReference type="InterPro" id="IPR036388">
    <property type="entry name" value="WH-like_DNA-bd_sf"/>
</dbReference>
<dbReference type="Pfam" id="PF13560">
    <property type="entry name" value="HTH_31"/>
    <property type="match status" value="1"/>
</dbReference>
<dbReference type="SMART" id="SM00862">
    <property type="entry name" value="Trans_reg_C"/>
    <property type="match status" value="1"/>
</dbReference>
<protein>
    <submittedName>
        <fullName evidence="6">SARP family transcriptional regulator</fullName>
    </submittedName>
</protein>
<dbReference type="Pfam" id="PF13424">
    <property type="entry name" value="TPR_12"/>
    <property type="match status" value="1"/>
</dbReference>
<dbReference type="PRINTS" id="PR00364">
    <property type="entry name" value="DISEASERSIST"/>
</dbReference>
<dbReference type="InterPro" id="IPR005158">
    <property type="entry name" value="BTAD"/>
</dbReference>
<evidence type="ECO:0000256" key="3">
    <source>
        <dbReference type="ARBA" id="ARBA00023125"/>
    </source>
</evidence>
<evidence type="ECO:0000256" key="1">
    <source>
        <dbReference type="ARBA" id="ARBA00005820"/>
    </source>
</evidence>
<dbReference type="InterPro" id="IPR027417">
    <property type="entry name" value="P-loop_NTPase"/>
</dbReference>
<feature type="domain" description="HTH cro/C1-type" evidence="5">
    <location>
        <begin position="16"/>
        <end position="71"/>
    </location>
</feature>
<sequence length="1008" mass="107558">MTGAQDAREATFATRLRTHRRAAGLTQRELAALAGISVATLRDLEQARSRHPHPRSVRVLQRALGLDEPEATALRRAAEPEPAGRPAPSGGGARPAVAILGPLVLRTDAALTSVRQRTLLGRLALTAGTTVHEAELLGVLWGDAAPGSARGLLQTYVSRLRRRLEAPGSPAIVTPATGGYRLDAEAGQLDALRFRELVEESRAVAGAEPATALRVAGEALSLWRGDVLDDLPGLAGHPLAVALADERIAAVLWHADLAGAQGRHIVSVPGLRALAHQHALHEELHARLMLALAATGQQAAALAVFDGLRDRLADDLGIDPGAALVEYRQRVLRQQWTRVAEPPAGAARPALLPPEVRGFAGRGRELDRLDALLASARRPAPAMPIVIVSGTAGAGKTTLAVHWAHRVAGRFPDGQLYADLRGFAPAGAPITPAEAIRGFVEALGVPAQRWPSEPAAQIGLYRTLLAGKRMLILLDNARDADQVRSLLPGAPGCLVLITSRHGLTGLVAAEAAHPVPLDVLSSEEARDLLARRLGADRTAAEPEAVDTIVARCTRLPLALAVAAARAATRPGLPLAALAADLSVEDRLDTLVTGDAGTDVRSVFHWSYQALTPAGARLFRLLGLQPTPEFSVAAAASLAGQPAPRVRPALAELVRAHLVTEPTPGRYAMHDLLHEHAARLNPDDESGAATGRLLAHYLHTARAADRLLDPARDPVPAGAPGEGVTVEAPADRDQAMRWFTVEHPNLLTAAATGHAPSSWLLAEAVATFLYRRGRWHDQVTVQRHAVEAAARSGDVPAQGRAHLHLARTHLRLRHDDRAETHLRVALDLYREHDDPSGQAQAHHYLGALREQQGRHREAAGHGDRAVALCRANGLRFGLGHALNAAGWHHVRLGEYHDALIRCREAIQVTQSLDDRAGQANAWDTLGYAHHHLGAHGPAVAALQRAIDLYRELGDRYYESAARIHLAETHHAAGRSGAAHEEYRKALAVLDDLGHPDADRVRAALLRLDA</sequence>
<keyword evidence="7" id="KW-1185">Reference proteome</keyword>
<accession>A0ABN6CH54</accession>
<evidence type="ECO:0000256" key="4">
    <source>
        <dbReference type="ARBA" id="ARBA00023163"/>
    </source>
</evidence>
<dbReference type="PANTHER" id="PTHR35807">
    <property type="entry name" value="TRANSCRIPTIONAL REGULATOR REDD-RELATED"/>
    <property type="match status" value="1"/>
</dbReference>
<keyword evidence="3" id="KW-0238">DNA-binding</keyword>
<dbReference type="SMART" id="SM00530">
    <property type="entry name" value="HTH_XRE"/>
    <property type="match status" value="1"/>
</dbReference>
<dbReference type="PROSITE" id="PS50943">
    <property type="entry name" value="HTH_CROC1"/>
    <property type="match status" value="1"/>
</dbReference>
<organism evidence="6 7">
    <name type="scientific">Actinoplanes ianthinogenes</name>
    <dbReference type="NCBI Taxonomy" id="122358"/>
    <lineage>
        <taxon>Bacteria</taxon>
        <taxon>Bacillati</taxon>
        <taxon>Actinomycetota</taxon>
        <taxon>Actinomycetes</taxon>
        <taxon>Micromonosporales</taxon>
        <taxon>Micromonosporaceae</taxon>
        <taxon>Actinoplanes</taxon>
    </lineage>
</organism>
<dbReference type="Gene3D" id="1.10.260.40">
    <property type="entry name" value="lambda repressor-like DNA-binding domains"/>
    <property type="match status" value="1"/>
</dbReference>
<dbReference type="SMART" id="SM00028">
    <property type="entry name" value="TPR"/>
    <property type="match status" value="5"/>
</dbReference>
<dbReference type="Pfam" id="PF12862">
    <property type="entry name" value="ANAPC5"/>
    <property type="match status" value="1"/>
</dbReference>
<dbReference type="Gene3D" id="3.40.50.300">
    <property type="entry name" value="P-loop containing nucleotide triphosphate hydrolases"/>
    <property type="match status" value="1"/>
</dbReference>
<dbReference type="InterPro" id="IPR001867">
    <property type="entry name" value="OmpR/PhoB-type_DNA-bd"/>
</dbReference>
<dbReference type="Gene3D" id="1.10.10.10">
    <property type="entry name" value="Winged helix-like DNA-binding domain superfamily/Winged helix DNA-binding domain"/>
    <property type="match status" value="1"/>
</dbReference>
<dbReference type="InterPro" id="IPR026000">
    <property type="entry name" value="Apc5_dom"/>
</dbReference>
<evidence type="ECO:0000313" key="6">
    <source>
        <dbReference type="EMBL" id="BCJ44896.1"/>
    </source>
</evidence>
<dbReference type="Gene3D" id="1.25.40.10">
    <property type="entry name" value="Tetratricopeptide repeat domain"/>
    <property type="match status" value="3"/>
</dbReference>
<comment type="similarity">
    <text evidence="1">Belongs to the AfsR/DnrI/RedD regulatory family.</text>
</comment>
<keyword evidence="2" id="KW-0805">Transcription regulation</keyword>
<dbReference type="InterPro" id="IPR016032">
    <property type="entry name" value="Sig_transdc_resp-reg_C-effctor"/>
</dbReference>
<evidence type="ECO:0000256" key="2">
    <source>
        <dbReference type="ARBA" id="ARBA00023015"/>
    </source>
</evidence>
<dbReference type="RefSeq" id="WP_189329714.1">
    <property type="nucleotide sequence ID" value="NZ_AP023356.1"/>
</dbReference>
<dbReference type="Pfam" id="PF00486">
    <property type="entry name" value="Trans_reg_C"/>
    <property type="match status" value="1"/>
</dbReference>
<dbReference type="SUPFAM" id="SSF52540">
    <property type="entry name" value="P-loop containing nucleoside triphosphate hydrolases"/>
    <property type="match status" value="1"/>
</dbReference>
<dbReference type="Proteomes" id="UP000676967">
    <property type="component" value="Chromosome"/>
</dbReference>
<dbReference type="PANTHER" id="PTHR35807:SF1">
    <property type="entry name" value="TRANSCRIPTIONAL REGULATOR REDD"/>
    <property type="match status" value="1"/>
</dbReference>
<dbReference type="InterPro" id="IPR010982">
    <property type="entry name" value="Lambda_DNA-bd_dom_sf"/>
</dbReference>
<dbReference type="InterPro" id="IPR001387">
    <property type="entry name" value="Cro/C1-type_HTH"/>
</dbReference>
<proteinExistence type="inferred from homology"/>
<keyword evidence="4" id="KW-0804">Transcription</keyword>
<dbReference type="InterPro" id="IPR011990">
    <property type="entry name" value="TPR-like_helical_dom_sf"/>
</dbReference>
<reference evidence="6 7" key="1">
    <citation type="submission" date="2020-08" db="EMBL/GenBank/DDBJ databases">
        <title>Whole genome shotgun sequence of Actinoplanes ianthinogenes NBRC 13996.</title>
        <authorList>
            <person name="Komaki H."/>
            <person name="Tamura T."/>
        </authorList>
    </citation>
    <scope>NUCLEOTIDE SEQUENCE [LARGE SCALE GENOMIC DNA]</scope>
    <source>
        <strain evidence="6 7">NBRC 13996</strain>
    </source>
</reference>
<name>A0ABN6CH54_9ACTN</name>
<dbReference type="SMART" id="SM01043">
    <property type="entry name" value="BTAD"/>
    <property type="match status" value="1"/>
</dbReference>
<dbReference type="SUPFAM" id="SSF46894">
    <property type="entry name" value="C-terminal effector domain of the bipartite response regulators"/>
    <property type="match status" value="1"/>
</dbReference>
<dbReference type="Pfam" id="PF03704">
    <property type="entry name" value="BTAD"/>
    <property type="match status" value="1"/>
</dbReference>
<dbReference type="CDD" id="cd00093">
    <property type="entry name" value="HTH_XRE"/>
    <property type="match status" value="1"/>
</dbReference>
<dbReference type="EMBL" id="AP023356">
    <property type="protein sequence ID" value="BCJ44896.1"/>
    <property type="molecule type" value="Genomic_DNA"/>
</dbReference>
<dbReference type="InterPro" id="IPR019734">
    <property type="entry name" value="TPR_rpt"/>
</dbReference>
<gene>
    <name evidence="6" type="ORF">Aiant_55530</name>
</gene>
<dbReference type="InterPro" id="IPR051677">
    <property type="entry name" value="AfsR-DnrI-RedD_regulator"/>
</dbReference>
<evidence type="ECO:0000259" key="5">
    <source>
        <dbReference type="PROSITE" id="PS50943"/>
    </source>
</evidence>
<dbReference type="CDD" id="cd15831">
    <property type="entry name" value="BTAD"/>
    <property type="match status" value="1"/>
</dbReference>
<dbReference type="SUPFAM" id="SSF47413">
    <property type="entry name" value="lambda repressor-like DNA-binding domains"/>
    <property type="match status" value="1"/>
</dbReference>
<dbReference type="SUPFAM" id="SSF48452">
    <property type="entry name" value="TPR-like"/>
    <property type="match status" value="3"/>
</dbReference>
<evidence type="ECO:0000313" key="7">
    <source>
        <dbReference type="Proteomes" id="UP000676967"/>
    </source>
</evidence>